<organism evidence="2 3">
    <name type="scientific">Streptomyces polyasparticus</name>
    <dbReference type="NCBI Taxonomy" id="2767826"/>
    <lineage>
        <taxon>Bacteria</taxon>
        <taxon>Bacillati</taxon>
        <taxon>Actinomycetota</taxon>
        <taxon>Actinomycetes</taxon>
        <taxon>Kitasatosporales</taxon>
        <taxon>Streptomycetaceae</taxon>
        <taxon>Streptomyces</taxon>
    </lineage>
</organism>
<sequence>MLGLDVEIVRRPDEAKGLVSLRRRWIVERSLAWLVNSRRLARDYEYLPVVHEAMMKWAMIRIMAGRVAAAGIRPPTSRPSHRHHGSPTAASPSGRGAAAGCARSAASRPCPAGPGAGAPRSLGSPPARRPSPPARSSGSPEAAAKGRLPDATWETSALPEVPARQPRRPPARPAPPTRPRQATRQRPCHGSDATRTDLPAGWET</sequence>
<feature type="compositionally biased region" description="Low complexity" evidence="1">
    <location>
        <begin position="86"/>
        <end position="110"/>
    </location>
</feature>
<comment type="caution">
    <text evidence="2">The sequence shown here is derived from an EMBL/GenBank/DDBJ whole genome shotgun (WGS) entry which is preliminary data.</text>
</comment>
<accession>A0ABR7SX54</accession>
<evidence type="ECO:0000256" key="1">
    <source>
        <dbReference type="SAM" id="MobiDB-lite"/>
    </source>
</evidence>
<dbReference type="EMBL" id="JACTVJ010000046">
    <property type="protein sequence ID" value="MBC9719537.1"/>
    <property type="molecule type" value="Genomic_DNA"/>
</dbReference>
<name>A0ABR7SX54_9ACTN</name>
<feature type="compositionally biased region" description="Low complexity" evidence="1">
    <location>
        <begin position="117"/>
        <end position="126"/>
    </location>
</feature>
<evidence type="ECO:0000313" key="2">
    <source>
        <dbReference type="EMBL" id="MBC9719537.1"/>
    </source>
</evidence>
<feature type="compositionally biased region" description="Low complexity" evidence="1">
    <location>
        <begin position="134"/>
        <end position="143"/>
    </location>
</feature>
<reference evidence="2 3" key="1">
    <citation type="submission" date="2020-08" db="EMBL/GenBank/DDBJ databases">
        <title>Genemic of Streptomyces polyaspartic.</title>
        <authorList>
            <person name="Liu W."/>
        </authorList>
    </citation>
    <scope>NUCLEOTIDE SEQUENCE [LARGE SCALE GENOMIC DNA]</scope>
    <source>
        <strain evidence="2 3">TRM66268-LWL</strain>
    </source>
</reference>
<protein>
    <submittedName>
        <fullName evidence="2">Transposase</fullName>
    </submittedName>
</protein>
<proteinExistence type="predicted"/>
<dbReference type="Proteomes" id="UP000642284">
    <property type="component" value="Unassembled WGS sequence"/>
</dbReference>
<gene>
    <name evidence="2" type="ORF">H9Y04_44290</name>
</gene>
<feature type="region of interest" description="Disordered" evidence="1">
    <location>
        <begin position="72"/>
        <end position="204"/>
    </location>
</feature>
<keyword evidence="3" id="KW-1185">Reference proteome</keyword>
<dbReference type="PANTHER" id="PTHR30007:SF0">
    <property type="entry name" value="TRANSPOSASE"/>
    <property type="match status" value="1"/>
</dbReference>
<evidence type="ECO:0000313" key="3">
    <source>
        <dbReference type="Proteomes" id="UP000642284"/>
    </source>
</evidence>
<dbReference type="PANTHER" id="PTHR30007">
    <property type="entry name" value="PHP DOMAIN PROTEIN"/>
    <property type="match status" value="1"/>
</dbReference>